<dbReference type="AlphaFoldDB" id="A0AA48MDI3"/>
<feature type="domain" description="Methylamine utilisation protein MauE" evidence="6">
    <location>
        <begin position="1"/>
        <end position="131"/>
    </location>
</feature>
<evidence type="ECO:0000256" key="2">
    <source>
        <dbReference type="ARBA" id="ARBA00022692"/>
    </source>
</evidence>
<accession>A0AA48MDI3</accession>
<keyword evidence="3 5" id="KW-1133">Transmembrane helix</keyword>
<proteinExistence type="predicted"/>
<evidence type="ECO:0000313" key="7">
    <source>
        <dbReference type="EMBL" id="CAJ1004260.1"/>
    </source>
</evidence>
<feature type="transmembrane region" description="Helical" evidence="5">
    <location>
        <begin position="151"/>
        <end position="176"/>
    </location>
</feature>
<evidence type="ECO:0000256" key="3">
    <source>
        <dbReference type="ARBA" id="ARBA00022989"/>
    </source>
</evidence>
<dbReference type="GO" id="GO:0016020">
    <property type="term" value="C:membrane"/>
    <property type="evidence" value="ECO:0007669"/>
    <property type="project" value="UniProtKB-SubCell"/>
</dbReference>
<gene>
    <name evidence="7" type="primary">mauE</name>
    <name evidence="7" type="ORF">BSPP4475_18255</name>
</gene>
<keyword evidence="8" id="KW-1185">Reference proteome</keyword>
<reference evidence="7" key="1">
    <citation type="submission" date="2023-07" db="EMBL/GenBank/DDBJ databases">
        <authorList>
            <person name="Ivanov I."/>
            <person name="Teneva D."/>
            <person name="Stoikov I."/>
        </authorList>
    </citation>
    <scope>NUCLEOTIDE SEQUENCE</scope>
    <source>
        <strain evidence="7">4475</strain>
    </source>
</reference>
<comment type="subcellular location">
    <subcellularLocation>
        <location evidence="1">Membrane</location>
        <topology evidence="1">Multi-pass membrane protein</topology>
    </subcellularLocation>
</comment>
<protein>
    <submittedName>
        <fullName evidence="7">Methylamine utilization protein MauE</fullName>
    </submittedName>
</protein>
<dbReference type="RefSeq" id="WP_171567415.1">
    <property type="nucleotide sequence ID" value="NZ_JAUSVZ010000009.1"/>
</dbReference>
<evidence type="ECO:0000256" key="5">
    <source>
        <dbReference type="SAM" id="Phobius"/>
    </source>
</evidence>
<organism evidence="7 8">
    <name type="scientific">Brevibacillus aydinogluensis</name>
    <dbReference type="NCBI Taxonomy" id="927786"/>
    <lineage>
        <taxon>Bacteria</taxon>
        <taxon>Bacillati</taxon>
        <taxon>Bacillota</taxon>
        <taxon>Bacilli</taxon>
        <taxon>Bacillales</taxon>
        <taxon>Paenibacillaceae</taxon>
        <taxon>Brevibacillus</taxon>
    </lineage>
</organism>
<feature type="transmembrane region" description="Helical" evidence="5">
    <location>
        <begin position="113"/>
        <end position="131"/>
    </location>
</feature>
<sequence length="188" mass="21258">MEELSLFARVILGTLFLSTSVTKFRKKEEHVATVINYRILPPSLAYPFARAEMATELAAGILLCVGLFQQAAALLCILLLAVYSCAIAINLVRGRREVSCGCGGIAGNHTLSWWLVLRNFTLMIMGGWLFLYPSAWVSTDNLLRGEPFKLFYPRIFEVVIVSWLVVMMVIISNHLWELSKRIKSFRRS</sequence>
<dbReference type="InterPro" id="IPR009908">
    <property type="entry name" value="Methylamine_util_MauE"/>
</dbReference>
<keyword evidence="4 5" id="KW-0472">Membrane</keyword>
<evidence type="ECO:0000256" key="1">
    <source>
        <dbReference type="ARBA" id="ARBA00004141"/>
    </source>
</evidence>
<evidence type="ECO:0000259" key="6">
    <source>
        <dbReference type="Pfam" id="PF07291"/>
    </source>
</evidence>
<dbReference type="EMBL" id="OY569118">
    <property type="protein sequence ID" value="CAJ1004260.1"/>
    <property type="molecule type" value="Genomic_DNA"/>
</dbReference>
<dbReference type="Proteomes" id="UP001189619">
    <property type="component" value="Chromosome"/>
</dbReference>
<dbReference type="GO" id="GO:0030416">
    <property type="term" value="P:methylamine metabolic process"/>
    <property type="evidence" value="ECO:0007669"/>
    <property type="project" value="InterPro"/>
</dbReference>
<feature type="transmembrane region" description="Helical" evidence="5">
    <location>
        <begin position="71"/>
        <end position="92"/>
    </location>
</feature>
<dbReference type="KEGG" id="bayd:BSPP4475_18255"/>
<evidence type="ECO:0000256" key="4">
    <source>
        <dbReference type="ARBA" id="ARBA00023136"/>
    </source>
</evidence>
<evidence type="ECO:0000313" key="8">
    <source>
        <dbReference type="Proteomes" id="UP001189619"/>
    </source>
</evidence>
<keyword evidence="2 5" id="KW-0812">Transmembrane</keyword>
<dbReference type="Pfam" id="PF07291">
    <property type="entry name" value="MauE"/>
    <property type="match status" value="1"/>
</dbReference>
<name>A0AA48MDI3_9BACL</name>